<accession>A0A815FXH7</accession>
<evidence type="ECO:0000256" key="7">
    <source>
        <dbReference type="ARBA" id="ARBA00023136"/>
    </source>
</evidence>
<dbReference type="EMBL" id="CAJNOR010002714">
    <property type="protein sequence ID" value="CAF1331220.1"/>
    <property type="molecule type" value="Genomic_DNA"/>
</dbReference>
<dbReference type="SUPFAM" id="SSF52540">
    <property type="entry name" value="P-loop containing nucleoside triphosphate hydrolases"/>
    <property type="match status" value="1"/>
</dbReference>
<name>A0A815FXH7_ADIRI</name>
<dbReference type="Proteomes" id="UP000663828">
    <property type="component" value="Unassembled WGS sequence"/>
</dbReference>
<dbReference type="FunFam" id="3.40.50.300:FF:000163">
    <property type="entry name" value="Multidrug resistance-associated protein member 4"/>
    <property type="match status" value="1"/>
</dbReference>
<dbReference type="GO" id="GO:0016020">
    <property type="term" value="C:membrane"/>
    <property type="evidence" value="ECO:0007669"/>
    <property type="project" value="UniProtKB-SubCell"/>
</dbReference>
<evidence type="ECO:0000256" key="2">
    <source>
        <dbReference type="ARBA" id="ARBA00022448"/>
    </source>
</evidence>
<evidence type="ECO:0000256" key="3">
    <source>
        <dbReference type="ARBA" id="ARBA00022692"/>
    </source>
</evidence>
<evidence type="ECO:0000313" key="10">
    <source>
        <dbReference type="Proteomes" id="UP000663828"/>
    </source>
</evidence>
<dbReference type="InterPro" id="IPR050173">
    <property type="entry name" value="ABC_transporter_C-like"/>
</dbReference>
<dbReference type="InterPro" id="IPR003439">
    <property type="entry name" value="ABC_transporter-like_ATP-bd"/>
</dbReference>
<dbReference type="PROSITE" id="PS00211">
    <property type="entry name" value="ABC_TRANSPORTER_1"/>
    <property type="match status" value="1"/>
</dbReference>
<dbReference type="AlphaFoldDB" id="A0A815FXH7"/>
<organism evidence="9 10">
    <name type="scientific">Adineta ricciae</name>
    <name type="common">Rotifer</name>
    <dbReference type="NCBI Taxonomy" id="249248"/>
    <lineage>
        <taxon>Eukaryota</taxon>
        <taxon>Metazoa</taxon>
        <taxon>Spiralia</taxon>
        <taxon>Gnathifera</taxon>
        <taxon>Rotifera</taxon>
        <taxon>Eurotatoria</taxon>
        <taxon>Bdelloidea</taxon>
        <taxon>Adinetida</taxon>
        <taxon>Adinetidae</taxon>
        <taxon>Adineta</taxon>
    </lineage>
</organism>
<comment type="caution">
    <text evidence="9">The sequence shown here is derived from an EMBL/GenBank/DDBJ whole genome shotgun (WGS) entry which is preliminary data.</text>
</comment>
<keyword evidence="6" id="KW-1133">Transmembrane helix</keyword>
<keyword evidence="7" id="KW-0472">Membrane</keyword>
<keyword evidence="2" id="KW-0813">Transport</keyword>
<keyword evidence="10" id="KW-1185">Reference proteome</keyword>
<evidence type="ECO:0000259" key="8">
    <source>
        <dbReference type="PROSITE" id="PS50893"/>
    </source>
</evidence>
<comment type="subcellular location">
    <subcellularLocation>
        <location evidence="1">Membrane</location>
        <topology evidence="1">Multi-pass membrane protein</topology>
    </subcellularLocation>
</comment>
<dbReference type="GO" id="GO:0042626">
    <property type="term" value="F:ATPase-coupled transmembrane transporter activity"/>
    <property type="evidence" value="ECO:0007669"/>
    <property type="project" value="TreeGrafter"/>
</dbReference>
<evidence type="ECO:0000256" key="1">
    <source>
        <dbReference type="ARBA" id="ARBA00004141"/>
    </source>
</evidence>
<dbReference type="PANTHER" id="PTHR24223">
    <property type="entry name" value="ATP-BINDING CASSETTE SUB-FAMILY C"/>
    <property type="match status" value="1"/>
</dbReference>
<dbReference type="SMART" id="SM00382">
    <property type="entry name" value="AAA"/>
    <property type="match status" value="1"/>
</dbReference>
<evidence type="ECO:0000256" key="4">
    <source>
        <dbReference type="ARBA" id="ARBA00022741"/>
    </source>
</evidence>
<keyword evidence="3" id="KW-0812">Transmembrane</keyword>
<proteinExistence type="predicted"/>
<dbReference type="GO" id="GO:0005524">
    <property type="term" value="F:ATP binding"/>
    <property type="evidence" value="ECO:0007669"/>
    <property type="project" value="UniProtKB-KW"/>
</dbReference>
<keyword evidence="4" id="KW-0547">Nucleotide-binding</keyword>
<evidence type="ECO:0000256" key="5">
    <source>
        <dbReference type="ARBA" id="ARBA00022840"/>
    </source>
</evidence>
<protein>
    <recommendedName>
        <fullName evidence="8">ABC transporter domain-containing protein</fullName>
    </recommendedName>
</protein>
<evidence type="ECO:0000313" key="9">
    <source>
        <dbReference type="EMBL" id="CAF1331220.1"/>
    </source>
</evidence>
<evidence type="ECO:0000256" key="6">
    <source>
        <dbReference type="ARBA" id="ARBA00022989"/>
    </source>
</evidence>
<dbReference type="InterPro" id="IPR027417">
    <property type="entry name" value="P-loop_NTPase"/>
</dbReference>
<dbReference type="Gene3D" id="3.40.50.300">
    <property type="entry name" value="P-loop containing nucleotide triphosphate hydrolases"/>
    <property type="match status" value="1"/>
</dbReference>
<dbReference type="InterPro" id="IPR017871">
    <property type="entry name" value="ABC_transporter-like_CS"/>
</dbReference>
<sequence length="278" mass="31643">MLMTSAERIHEYSFLPPEEDFGGNGQRLVNTPPQWPNLGTIQFHNYSFRHRTGLDSVLRGLNLHIRSREKLGIIGRTGAGKSSLFKGLFRFVHRSNIDGTILIDDIDISRITLAQLRSHLSVIPQQPILFSGTLRYNLDPCHLYSDEQCWAVLEDVQLKQFVHEQSNGLEMMINEGGSNLSAGQCQLICIARVILKKSKIILIDEATANIDYKTDEIIQQVIAKTFQDQTILTIAHRLNTVARSDRIVVLDKGFIVNIDTPAQIFEQYQYASKKRFYN</sequence>
<gene>
    <name evidence="9" type="ORF">XAT740_LOCUS30443</name>
</gene>
<dbReference type="CDD" id="cd03244">
    <property type="entry name" value="ABCC_MRP_domain2"/>
    <property type="match status" value="1"/>
</dbReference>
<reference evidence="9" key="1">
    <citation type="submission" date="2021-02" db="EMBL/GenBank/DDBJ databases">
        <authorList>
            <person name="Nowell W R."/>
        </authorList>
    </citation>
    <scope>NUCLEOTIDE SEQUENCE</scope>
</reference>
<dbReference type="InterPro" id="IPR003593">
    <property type="entry name" value="AAA+_ATPase"/>
</dbReference>
<dbReference type="PROSITE" id="PS50893">
    <property type="entry name" value="ABC_TRANSPORTER_2"/>
    <property type="match status" value="1"/>
</dbReference>
<keyword evidence="5" id="KW-0067">ATP-binding</keyword>
<dbReference type="Pfam" id="PF00005">
    <property type="entry name" value="ABC_tran"/>
    <property type="match status" value="1"/>
</dbReference>
<dbReference type="GO" id="GO:0016887">
    <property type="term" value="F:ATP hydrolysis activity"/>
    <property type="evidence" value="ECO:0007669"/>
    <property type="project" value="InterPro"/>
</dbReference>
<feature type="domain" description="ABC transporter" evidence="8">
    <location>
        <begin position="41"/>
        <end position="277"/>
    </location>
</feature>